<evidence type="ECO:0000313" key="3">
    <source>
        <dbReference type="Proteomes" id="UP000813461"/>
    </source>
</evidence>
<dbReference type="Proteomes" id="UP000813461">
    <property type="component" value="Unassembled WGS sequence"/>
</dbReference>
<keyword evidence="3" id="KW-1185">Reference proteome</keyword>
<keyword evidence="1" id="KW-0732">Signal</keyword>
<gene>
    <name evidence="2" type="ORF">FB567DRAFT_110785</name>
</gene>
<accession>A0A8K0R207</accession>
<dbReference type="OrthoDB" id="3438781at2759"/>
<feature type="chain" id="PRO_5035431461" evidence="1">
    <location>
        <begin position="17"/>
        <end position="276"/>
    </location>
</feature>
<name>A0A8K0R207_9PLEO</name>
<evidence type="ECO:0000256" key="1">
    <source>
        <dbReference type="SAM" id="SignalP"/>
    </source>
</evidence>
<protein>
    <submittedName>
        <fullName evidence="2">Uncharacterized protein</fullName>
    </submittedName>
</protein>
<proteinExistence type="predicted"/>
<sequence length="276" mass="28110">MSLKLFTLALAATAYASPLESPNKASNDDPCEPCQPNGATGLTPPAFGSTLSSLYTDVLASVKGISFDKRAPSYLLVRDSGFCCRASLDCVNVQNLNIPMCYDKFTTNFAFADGSYGSLTTGEYKSGGNSANLLTGTYNSNGQQGDIYSAAPAEKPNTSTLSIPPQYTGTGTGSAVPANQLGSIIVYTTVIPGTTYTGPTTVPGTVRVATVSGVPVSTSVPARTVTQATTIAEQTTVVTSTQQAAASASSTGAAGKVMGEARMGALGALAYALYAL</sequence>
<comment type="caution">
    <text evidence="2">The sequence shown here is derived from an EMBL/GenBank/DDBJ whole genome shotgun (WGS) entry which is preliminary data.</text>
</comment>
<dbReference type="EMBL" id="JAGMVJ010000015">
    <property type="protein sequence ID" value="KAH7080692.1"/>
    <property type="molecule type" value="Genomic_DNA"/>
</dbReference>
<evidence type="ECO:0000313" key="2">
    <source>
        <dbReference type="EMBL" id="KAH7080692.1"/>
    </source>
</evidence>
<feature type="signal peptide" evidence="1">
    <location>
        <begin position="1"/>
        <end position="16"/>
    </location>
</feature>
<organism evidence="2 3">
    <name type="scientific">Paraphoma chrysanthemicola</name>
    <dbReference type="NCBI Taxonomy" id="798071"/>
    <lineage>
        <taxon>Eukaryota</taxon>
        <taxon>Fungi</taxon>
        <taxon>Dikarya</taxon>
        <taxon>Ascomycota</taxon>
        <taxon>Pezizomycotina</taxon>
        <taxon>Dothideomycetes</taxon>
        <taxon>Pleosporomycetidae</taxon>
        <taxon>Pleosporales</taxon>
        <taxon>Pleosporineae</taxon>
        <taxon>Phaeosphaeriaceae</taxon>
        <taxon>Paraphoma</taxon>
    </lineage>
</organism>
<reference evidence="2" key="1">
    <citation type="journal article" date="2021" name="Nat. Commun.">
        <title>Genetic determinants of endophytism in the Arabidopsis root mycobiome.</title>
        <authorList>
            <person name="Mesny F."/>
            <person name="Miyauchi S."/>
            <person name="Thiergart T."/>
            <person name="Pickel B."/>
            <person name="Atanasova L."/>
            <person name="Karlsson M."/>
            <person name="Huettel B."/>
            <person name="Barry K.W."/>
            <person name="Haridas S."/>
            <person name="Chen C."/>
            <person name="Bauer D."/>
            <person name="Andreopoulos W."/>
            <person name="Pangilinan J."/>
            <person name="LaButti K."/>
            <person name="Riley R."/>
            <person name="Lipzen A."/>
            <person name="Clum A."/>
            <person name="Drula E."/>
            <person name="Henrissat B."/>
            <person name="Kohler A."/>
            <person name="Grigoriev I.V."/>
            <person name="Martin F.M."/>
            <person name="Hacquard S."/>
        </authorList>
    </citation>
    <scope>NUCLEOTIDE SEQUENCE</scope>
    <source>
        <strain evidence="2">MPI-SDFR-AT-0120</strain>
    </source>
</reference>
<dbReference type="AlphaFoldDB" id="A0A8K0R207"/>